<dbReference type="AlphaFoldDB" id="A0A6N2UNR9"/>
<dbReference type="Pfam" id="PF11007">
    <property type="entry name" value="CotJA"/>
    <property type="match status" value="1"/>
</dbReference>
<organism evidence="1">
    <name type="scientific">Blautia hansenii</name>
    <name type="common">Ruminococcus hansenii</name>
    <dbReference type="NCBI Taxonomy" id="1322"/>
    <lineage>
        <taxon>Bacteria</taxon>
        <taxon>Bacillati</taxon>
        <taxon>Bacillota</taxon>
        <taxon>Clostridia</taxon>
        <taxon>Lachnospirales</taxon>
        <taxon>Lachnospiraceae</taxon>
        <taxon>Blautia</taxon>
    </lineage>
</organism>
<name>A0A6N2UNR9_BLAHA</name>
<dbReference type="InterPro" id="IPR020256">
    <property type="entry name" value="Spore_coat_CotJA"/>
</dbReference>
<sequence>MRFFIKYYCNVITEKFLFMYRGEIMDNYRMNYGVSRSCNCKMKPREMPTQASCMPRTASDCCCDKIEDMGVYAHADHLPLAMAYVPCQNFINTFHLQKALQVGTIFPELCMPFCGKRGVCR</sequence>
<gene>
    <name evidence="1" type="ORF">BHLFYP23_00507</name>
</gene>
<proteinExistence type="predicted"/>
<accession>A0A6N2UNR9</accession>
<dbReference type="EMBL" id="CACRSY010000014">
    <property type="protein sequence ID" value="VYT18472.1"/>
    <property type="molecule type" value="Genomic_DNA"/>
</dbReference>
<evidence type="ECO:0000313" key="1">
    <source>
        <dbReference type="EMBL" id="VYT18472.1"/>
    </source>
</evidence>
<reference evidence="1" key="1">
    <citation type="submission" date="2019-11" db="EMBL/GenBank/DDBJ databases">
        <authorList>
            <person name="Feng L."/>
        </authorList>
    </citation>
    <scope>NUCLEOTIDE SEQUENCE</scope>
    <source>
        <strain evidence="1">BhanseniiLFYP23</strain>
    </source>
</reference>
<protein>
    <submittedName>
        <fullName evidence="1">Spore coat associated protein JA (CotJA)</fullName>
    </submittedName>
</protein>